<dbReference type="GO" id="GO:0031072">
    <property type="term" value="F:heat shock protein binding"/>
    <property type="evidence" value="ECO:0007669"/>
    <property type="project" value="TreeGrafter"/>
</dbReference>
<comment type="caution">
    <text evidence="7">The sequence shown here is derived from an EMBL/GenBank/DDBJ whole genome shotgun (WGS) entry which is preliminary data.</text>
</comment>
<feature type="domain" description="Cdc37 Hsp90 binding" evidence="6">
    <location>
        <begin position="49"/>
        <end position="241"/>
    </location>
</feature>
<organism evidence="7 8">
    <name type="scientific">Wickerhamomyces pijperi</name>
    <name type="common">Yeast</name>
    <name type="synonym">Pichia pijperi</name>
    <dbReference type="NCBI Taxonomy" id="599730"/>
    <lineage>
        <taxon>Eukaryota</taxon>
        <taxon>Fungi</taxon>
        <taxon>Dikarya</taxon>
        <taxon>Ascomycota</taxon>
        <taxon>Saccharomycotina</taxon>
        <taxon>Saccharomycetes</taxon>
        <taxon>Phaffomycetales</taxon>
        <taxon>Wickerhamomycetaceae</taxon>
        <taxon>Wickerhamomyces</taxon>
    </lineage>
</organism>
<dbReference type="GO" id="GO:0006457">
    <property type="term" value="P:protein folding"/>
    <property type="evidence" value="ECO:0007669"/>
    <property type="project" value="TreeGrafter"/>
</dbReference>
<proteinExistence type="inferred from homology"/>
<dbReference type="InterPro" id="IPR004918">
    <property type="entry name" value="Cdc37"/>
</dbReference>
<gene>
    <name evidence="7" type="ORF">WICPIJ_005175</name>
</gene>
<feature type="domain" description="Cdc37 C-terminal" evidence="5">
    <location>
        <begin position="261"/>
        <end position="359"/>
    </location>
</feature>
<sequence length="370" mass="41454">ISSEDMHTGWDRSFLNKNDAAAGAAAAAGSAKENQQPISPISSVPSAIASPVESESTITQPSTASTTLTQSTSKPSVQQSTTPVNTQGEVQEVVEEHHGDEDEEETAPKVHPDTVKLSLISTKDHQKICDFLSNHTYIITPQQKDALLMTAFDAQLANEPTRTKQIIYHSCMIQYVLDIMNYQKTSNPYQVKIIVQQLFKNIFNGKASNAALTALDTEVTNTFNHIKKRCEILSQQGDEEDDDEHAQIQLKSLDDNTELKVDIPTEKDSERYEAFTTLLPLKMQEAMKTGSLDEVNKVFAEIPYKEAELILEVFQDYEFISVQEGVIEDEAEWKDIHQQYHNNEEQELSSKVQELDVEEPEFVSTADIID</sequence>
<dbReference type="SMART" id="SM01070">
    <property type="entry name" value="CDC37_M"/>
    <property type="match status" value="1"/>
</dbReference>
<name>A0A9P8Q4E4_WICPI</name>
<dbReference type="SMART" id="SM01069">
    <property type="entry name" value="CDC37_C"/>
    <property type="match status" value="1"/>
</dbReference>
<protein>
    <submittedName>
        <fullName evidence="7">Uncharacterized protein</fullName>
    </submittedName>
</protein>
<reference evidence="7" key="1">
    <citation type="journal article" date="2021" name="Open Biol.">
        <title>Shared evolutionary footprints suggest mitochondrial oxidative damage underlies multiple complex I losses in fungi.</title>
        <authorList>
            <person name="Schikora-Tamarit M.A."/>
            <person name="Marcet-Houben M."/>
            <person name="Nosek J."/>
            <person name="Gabaldon T."/>
        </authorList>
    </citation>
    <scope>NUCLEOTIDE SEQUENCE</scope>
    <source>
        <strain evidence="7">CBS2887</strain>
    </source>
</reference>
<reference evidence="7" key="2">
    <citation type="submission" date="2021-01" db="EMBL/GenBank/DDBJ databases">
        <authorList>
            <person name="Schikora-Tamarit M.A."/>
        </authorList>
    </citation>
    <scope>NUCLEOTIDE SEQUENCE</scope>
    <source>
        <strain evidence="7">CBS2887</strain>
    </source>
</reference>
<evidence type="ECO:0000259" key="6">
    <source>
        <dbReference type="SMART" id="SM01070"/>
    </source>
</evidence>
<evidence type="ECO:0000313" key="7">
    <source>
        <dbReference type="EMBL" id="KAH3683858.1"/>
    </source>
</evidence>
<evidence type="ECO:0000259" key="5">
    <source>
        <dbReference type="SMART" id="SM01069"/>
    </source>
</evidence>
<dbReference type="Gene3D" id="1.20.58.610">
    <property type="entry name" value="Cdc37, Hsp90 binding domain"/>
    <property type="match status" value="1"/>
</dbReference>
<dbReference type="InterPro" id="IPR013874">
    <property type="entry name" value="Cdc37_Hsp90-bd"/>
</dbReference>
<dbReference type="SUPFAM" id="SSF101391">
    <property type="entry name" value="Hsp90 co-chaperone CDC37"/>
    <property type="match status" value="1"/>
</dbReference>
<dbReference type="AlphaFoldDB" id="A0A9P8Q4E4"/>
<comment type="subcellular location">
    <subcellularLocation>
        <location evidence="1">Cytoplasm</location>
    </subcellularLocation>
</comment>
<evidence type="ECO:0000256" key="1">
    <source>
        <dbReference type="ARBA" id="ARBA00004496"/>
    </source>
</evidence>
<dbReference type="InterPro" id="IPR038189">
    <property type="entry name" value="Cdc37_Hsp90-bd_sf"/>
</dbReference>
<feature type="region of interest" description="Disordered" evidence="4">
    <location>
        <begin position="20"/>
        <end position="87"/>
    </location>
</feature>
<dbReference type="Pfam" id="PF08564">
    <property type="entry name" value="CDC37_C"/>
    <property type="match status" value="1"/>
</dbReference>
<evidence type="ECO:0000256" key="4">
    <source>
        <dbReference type="SAM" id="MobiDB-lite"/>
    </source>
</evidence>
<evidence type="ECO:0000313" key="8">
    <source>
        <dbReference type="Proteomes" id="UP000774326"/>
    </source>
</evidence>
<keyword evidence="8" id="KW-1185">Reference proteome</keyword>
<dbReference type="Proteomes" id="UP000774326">
    <property type="component" value="Unassembled WGS sequence"/>
</dbReference>
<accession>A0A9P8Q4E4</accession>
<dbReference type="PANTHER" id="PTHR12800:SF4">
    <property type="entry name" value="HSP90 CO-CHAPERONE CDC37"/>
    <property type="match status" value="1"/>
</dbReference>
<dbReference type="InterPro" id="IPR013873">
    <property type="entry name" value="Cdc37_C"/>
</dbReference>
<dbReference type="EMBL" id="JAEUBG010002907">
    <property type="protein sequence ID" value="KAH3683858.1"/>
    <property type="molecule type" value="Genomic_DNA"/>
</dbReference>
<comment type="similarity">
    <text evidence="2">Belongs to the CDC37 family.</text>
</comment>
<dbReference type="Pfam" id="PF08565">
    <property type="entry name" value="CDC37_M"/>
    <property type="match status" value="1"/>
</dbReference>
<dbReference type="GO" id="GO:0051087">
    <property type="term" value="F:protein-folding chaperone binding"/>
    <property type="evidence" value="ECO:0007669"/>
    <property type="project" value="TreeGrafter"/>
</dbReference>
<dbReference type="GO" id="GO:0005737">
    <property type="term" value="C:cytoplasm"/>
    <property type="evidence" value="ECO:0007669"/>
    <property type="project" value="UniProtKB-SubCell"/>
</dbReference>
<dbReference type="OrthoDB" id="440202at2759"/>
<feature type="compositionally biased region" description="Polar residues" evidence="4">
    <location>
        <begin position="74"/>
        <end position="86"/>
    </location>
</feature>
<feature type="compositionally biased region" description="Low complexity" evidence="4">
    <location>
        <begin position="20"/>
        <end position="73"/>
    </location>
</feature>
<evidence type="ECO:0000256" key="3">
    <source>
        <dbReference type="ARBA" id="ARBA00022490"/>
    </source>
</evidence>
<dbReference type="GO" id="GO:0050821">
    <property type="term" value="P:protein stabilization"/>
    <property type="evidence" value="ECO:0007669"/>
    <property type="project" value="TreeGrafter"/>
</dbReference>
<dbReference type="GO" id="GO:0051082">
    <property type="term" value="F:unfolded protein binding"/>
    <property type="evidence" value="ECO:0007669"/>
    <property type="project" value="TreeGrafter"/>
</dbReference>
<feature type="non-terminal residue" evidence="7">
    <location>
        <position position="1"/>
    </location>
</feature>
<evidence type="ECO:0000256" key="2">
    <source>
        <dbReference type="ARBA" id="ARBA00006222"/>
    </source>
</evidence>
<dbReference type="PANTHER" id="PTHR12800">
    <property type="entry name" value="CDC37-RELATED"/>
    <property type="match status" value="1"/>
</dbReference>
<keyword evidence="3" id="KW-0963">Cytoplasm</keyword>